<evidence type="ECO:0000313" key="3">
    <source>
        <dbReference type="EMBL" id="EEB19687.1"/>
    </source>
</evidence>
<dbReference type="OrthoDB" id="5822793at2759"/>
<evidence type="ECO:0000313" key="5">
    <source>
        <dbReference type="Proteomes" id="UP000009046"/>
    </source>
</evidence>
<feature type="signal peptide" evidence="2">
    <location>
        <begin position="1"/>
        <end position="17"/>
    </location>
</feature>
<reference evidence="3" key="1">
    <citation type="submission" date="2007-04" db="EMBL/GenBank/DDBJ databases">
        <title>Annotation of Pediculus humanus corporis strain USDA.</title>
        <authorList>
            <person name="Kirkness E."/>
            <person name="Hannick L."/>
            <person name="Hass B."/>
            <person name="Bruggner R."/>
            <person name="Lawson D."/>
            <person name="Bidwell S."/>
            <person name="Joardar V."/>
            <person name="Caler E."/>
            <person name="Walenz B."/>
            <person name="Inman J."/>
            <person name="Schobel S."/>
            <person name="Galinsky K."/>
            <person name="Amedeo P."/>
            <person name="Strausberg R."/>
        </authorList>
    </citation>
    <scope>NUCLEOTIDE SEQUENCE</scope>
    <source>
        <strain evidence="3">USDA</strain>
    </source>
</reference>
<dbReference type="VEuPathDB" id="VectorBase:PHUM583410"/>
<sequence length="298" mass="32884">MFIIIIIIFFFQTSTFSIQNQKKDVKKTGNGGNNRSASSLSSREVEFQNWRRRKSFDPMKAAAEGRKKELAKKAAMNQIMTQSANMGNGTRTRGNNSATLPVLRSASFHSTAQVFGGGGEDDGRDEEFQDQGSTDEQEESGASSWASNHHSLLTNSPTQVCARCCCSTVVRGVTSGSRCSLVSESHSPSSRKLRSEDLDSLVMTAISDLSYKLKLKSSQLLKKLNYLYVSNEEKSFRLRDEIALLDSRRNSSAKSSPIHQAASRDLSAILKNLKGLENVLKVVDDTFDSIVINVHDDQ</sequence>
<dbReference type="RefSeq" id="XP_002432425.1">
    <property type="nucleotide sequence ID" value="XM_002432380.1"/>
</dbReference>
<proteinExistence type="predicted"/>
<feature type="chain" id="PRO_5014570292" evidence="2">
    <location>
        <begin position="18"/>
        <end position="298"/>
    </location>
</feature>
<feature type="compositionally biased region" description="Polar residues" evidence="1">
    <location>
        <begin position="140"/>
        <end position="149"/>
    </location>
</feature>
<dbReference type="HOGENOM" id="CLU_934776_0_0_1"/>
<reference evidence="4" key="3">
    <citation type="submission" date="2021-02" db="UniProtKB">
        <authorList>
            <consortium name="EnsemblMetazoa"/>
        </authorList>
    </citation>
    <scope>IDENTIFICATION</scope>
    <source>
        <strain evidence="4">USDA</strain>
    </source>
</reference>
<reference evidence="3" key="2">
    <citation type="submission" date="2007-04" db="EMBL/GenBank/DDBJ databases">
        <title>The genome of the human body louse.</title>
        <authorList>
            <consortium name="The Human Body Louse Genome Consortium"/>
            <person name="Kirkness E."/>
            <person name="Walenz B."/>
            <person name="Hass B."/>
            <person name="Bruggner R."/>
            <person name="Strausberg R."/>
        </authorList>
    </citation>
    <scope>NUCLEOTIDE SEQUENCE</scope>
    <source>
        <strain evidence="3">USDA</strain>
    </source>
</reference>
<dbReference type="EMBL" id="DS235874">
    <property type="protein sequence ID" value="EEB19687.1"/>
    <property type="molecule type" value="Genomic_DNA"/>
</dbReference>
<dbReference type="EMBL" id="AAZO01007115">
    <property type="status" value="NOT_ANNOTATED_CDS"/>
    <property type="molecule type" value="Genomic_DNA"/>
</dbReference>
<dbReference type="GeneID" id="8232517"/>
<dbReference type="InParanoid" id="E0W231"/>
<dbReference type="EnsemblMetazoa" id="PHUM583410-RA">
    <property type="protein sequence ID" value="PHUM583410-PA"/>
    <property type="gene ID" value="PHUM583410"/>
</dbReference>
<feature type="compositionally biased region" description="Acidic residues" evidence="1">
    <location>
        <begin position="119"/>
        <end position="139"/>
    </location>
</feature>
<dbReference type="Proteomes" id="UP000009046">
    <property type="component" value="Unassembled WGS sequence"/>
</dbReference>
<dbReference type="KEGG" id="phu:Phum_PHUM583410"/>
<dbReference type="OMA" id="EVEMANW"/>
<dbReference type="CTD" id="8232517"/>
<feature type="region of interest" description="Disordered" evidence="1">
    <location>
        <begin position="113"/>
        <end position="149"/>
    </location>
</feature>
<name>E0W231_PEDHC</name>
<evidence type="ECO:0000256" key="1">
    <source>
        <dbReference type="SAM" id="MobiDB-lite"/>
    </source>
</evidence>
<evidence type="ECO:0000313" key="4">
    <source>
        <dbReference type="EnsemblMetazoa" id="PHUM583410-PA"/>
    </source>
</evidence>
<keyword evidence="2" id="KW-0732">Signal</keyword>
<evidence type="ECO:0000256" key="2">
    <source>
        <dbReference type="SAM" id="SignalP"/>
    </source>
</evidence>
<gene>
    <name evidence="4" type="primary">8232517</name>
    <name evidence="3" type="ORF">Phum_PHUM583410</name>
</gene>
<feature type="region of interest" description="Disordered" evidence="1">
    <location>
        <begin position="24"/>
        <end position="63"/>
    </location>
</feature>
<dbReference type="AlphaFoldDB" id="E0W231"/>
<protein>
    <submittedName>
        <fullName evidence="3 4">Uncharacterized protein</fullName>
    </submittedName>
</protein>
<accession>E0W231</accession>
<keyword evidence="5" id="KW-1185">Reference proteome</keyword>
<organism>
    <name type="scientific">Pediculus humanus subsp. corporis</name>
    <name type="common">Body louse</name>
    <dbReference type="NCBI Taxonomy" id="121224"/>
    <lineage>
        <taxon>Eukaryota</taxon>
        <taxon>Metazoa</taxon>
        <taxon>Ecdysozoa</taxon>
        <taxon>Arthropoda</taxon>
        <taxon>Hexapoda</taxon>
        <taxon>Insecta</taxon>
        <taxon>Pterygota</taxon>
        <taxon>Neoptera</taxon>
        <taxon>Paraneoptera</taxon>
        <taxon>Psocodea</taxon>
        <taxon>Troctomorpha</taxon>
        <taxon>Phthiraptera</taxon>
        <taxon>Anoplura</taxon>
        <taxon>Pediculidae</taxon>
        <taxon>Pediculus</taxon>
    </lineage>
</organism>
<dbReference type="eggNOG" id="ENOG502T9Z3">
    <property type="taxonomic scope" value="Eukaryota"/>
</dbReference>
<feature type="compositionally biased region" description="Polar residues" evidence="1">
    <location>
        <begin position="33"/>
        <end position="42"/>
    </location>
</feature>